<dbReference type="InterPro" id="IPR003395">
    <property type="entry name" value="RecF/RecN/SMC_N"/>
</dbReference>
<keyword evidence="10" id="KW-0234">DNA repair</keyword>
<dbReference type="Ensembl" id="ENSSHAT00000002407.2">
    <property type="protein sequence ID" value="ENSSHAP00000035517.1"/>
    <property type="gene ID" value="ENSSHAG00000002114.2"/>
</dbReference>
<keyword evidence="8 12" id="KW-0175">Coiled coil</keyword>
<evidence type="ECO:0000313" key="15">
    <source>
        <dbReference type="Ensembl" id="ENSSHAP00000035517.1"/>
    </source>
</evidence>
<comment type="similarity">
    <text evidence="3">Belongs to the SMC family. SMC6 subfamily.</text>
</comment>
<evidence type="ECO:0000256" key="8">
    <source>
        <dbReference type="ARBA" id="ARBA00023054"/>
    </source>
</evidence>
<dbReference type="Proteomes" id="UP000007648">
    <property type="component" value="Unassembled WGS sequence"/>
</dbReference>
<name>A0A7N4PAK2_SARHA</name>
<dbReference type="GO" id="GO:0030915">
    <property type="term" value="C:Smc5-Smc6 complex"/>
    <property type="evidence" value="ECO:0007669"/>
    <property type="project" value="TreeGrafter"/>
</dbReference>
<feature type="coiled-coil region" evidence="12">
    <location>
        <begin position="364"/>
        <end position="423"/>
    </location>
</feature>
<dbReference type="GO" id="GO:0003684">
    <property type="term" value="F:damaged DNA binding"/>
    <property type="evidence" value="ECO:0007669"/>
    <property type="project" value="TreeGrafter"/>
</dbReference>
<dbReference type="GeneTree" id="ENSGT00550000074816"/>
<feature type="domain" description="RecF/RecN/SMC N-terminal" evidence="14">
    <location>
        <begin position="54"/>
        <end position="1037"/>
    </location>
</feature>
<evidence type="ECO:0000256" key="9">
    <source>
        <dbReference type="ARBA" id="ARBA00023172"/>
    </source>
</evidence>
<keyword evidence="16" id="KW-1185">Reference proteome</keyword>
<dbReference type="AlphaFoldDB" id="A0A7N4PAK2"/>
<dbReference type="InParanoid" id="A0A7N4PAK2"/>
<feature type="compositionally biased region" description="Basic and acidic residues" evidence="13">
    <location>
        <begin position="1"/>
        <end position="22"/>
    </location>
</feature>
<reference evidence="15 16" key="1">
    <citation type="journal article" date="2011" name="Proc. Natl. Acad. Sci. U.S.A.">
        <title>Genetic diversity and population structure of the endangered marsupial Sarcophilus harrisii (Tasmanian devil).</title>
        <authorList>
            <person name="Miller W."/>
            <person name="Hayes V.M."/>
            <person name="Ratan A."/>
            <person name="Petersen D.C."/>
            <person name="Wittekindt N.E."/>
            <person name="Miller J."/>
            <person name="Walenz B."/>
            <person name="Knight J."/>
            <person name="Qi J."/>
            <person name="Zhao F."/>
            <person name="Wang Q."/>
            <person name="Bedoya-Reina O.C."/>
            <person name="Katiyar N."/>
            <person name="Tomsho L.P."/>
            <person name="Kasson L.M."/>
            <person name="Hardie R.A."/>
            <person name="Woodbridge P."/>
            <person name="Tindall E.A."/>
            <person name="Bertelsen M.F."/>
            <person name="Dixon D."/>
            <person name="Pyecroft S."/>
            <person name="Helgen K.M."/>
            <person name="Lesk A.M."/>
            <person name="Pringle T.H."/>
            <person name="Patterson N."/>
            <person name="Zhang Y."/>
            <person name="Kreiss A."/>
            <person name="Woods G.M."/>
            <person name="Jones M.E."/>
            <person name="Schuster S.C."/>
        </authorList>
    </citation>
    <scope>NUCLEOTIDE SEQUENCE [LARGE SCALE GENOMIC DNA]</scope>
</reference>
<evidence type="ECO:0000256" key="13">
    <source>
        <dbReference type="SAM" id="MobiDB-lite"/>
    </source>
</evidence>
<dbReference type="GO" id="GO:0005634">
    <property type="term" value="C:nucleus"/>
    <property type="evidence" value="ECO:0007669"/>
    <property type="project" value="UniProtKB-SubCell"/>
</dbReference>
<evidence type="ECO:0000256" key="3">
    <source>
        <dbReference type="ARBA" id="ARBA00006793"/>
    </source>
</evidence>
<evidence type="ECO:0000259" key="14">
    <source>
        <dbReference type="Pfam" id="PF02463"/>
    </source>
</evidence>
<proteinExistence type="inferred from homology"/>
<feature type="coiled-coil region" evidence="12">
    <location>
        <begin position="653"/>
        <end position="907"/>
    </location>
</feature>
<feature type="coiled-coil region" evidence="12">
    <location>
        <begin position="216"/>
        <end position="257"/>
    </location>
</feature>
<dbReference type="Gene3D" id="1.10.287.1490">
    <property type="match status" value="1"/>
</dbReference>
<dbReference type="Gene3D" id="3.40.50.300">
    <property type="entry name" value="P-loop containing nucleotide triphosphate hydrolases"/>
    <property type="match status" value="2"/>
</dbReference>
<feature type="region of interest" description="Disordered" evidence="13">
    <location>
        <begin position="1"/>
        <end position="47"/>
    </location>
</feature>
<feature type="region of interest" description="Disordered" evidence="13">
    <location>
        <begin position="1054"/>
        <end position="1076"/>
    </location>
</feature>
<keyword evidence="6" id="KW-0227">DNA damage</keyword>
<evidence type="ECO:0000313" key="16">
    <source>
        <dbReference type="Proteomes" id="UP000007648"/>
    </source>
</evidence>
<organism evidence="15 16">
    <name type="scientific">Sarcophilus harrisii</name>
    <name type="common">Tasmanian devil</name>
    <name type="synonym">Sarcophilus laniarius</name>
    <dbReference type="NCBI Taxonomy" id="9305"/>
    <lineage>
        <taxon>Eukaryota</taxon>
        <taxon>Metazoa</taxon>
        <taxon>Chordata</taxon>
        <taxon>Craniata</taxon>
        <taxon>Vertebrata</taxon>
        <taxon>Euteleostomi</taxon>
        <taxon>Mammalia</taxon>
        <taxon>Metatheria</taxon>
        <taxon>Dasyuromorphia</taxon>
        <taxon>Dasyuridae</taxon>
        <taxon>Sarcophilus</taxon>
    </lineage>
</organism>
<dbReference type="PANTHER" id="PTHR19306:SF6">
    <property type="entry name" value="STRUCTURAL MAINTENANCE OF CHROMOSOMES PROTEIN 6"/>
    <property type="match status" value="1"/>
</dbReference>
<dbReference type="InterPro" id="IPR027417">
    <property type="entry name" value="P-loop_NTPase"/>
</dbReference>
<comment type="subcellular location">
    <subcellularLocation>
        <location evidence="2">Chromosome</location>
    </subcellularLocation>
    <subcellularLocation>
        <location evidence="1">Nucleus</location>
    </subcellularLocation>
</comment>
<dbReference type="SUPFAM" id="SSF52540">
    <property type="entry name" value="P-loop containing nucleoside triphosphate hydrolases"/>
    <property type="match status" value="2"/>
</dbReference>
<reference evidence="15" key="3">
    <citation type="submission" date="2025-09" db="UniProtKB">
        <authorList>
            <consortium name="Ensembl"/>
        </authorList>
    </citation>
    <scope>IDENTIFICATION</scope>
</reference>
<keyword evidence="9" id="KW-0233">DNA recombination</keyword>
<evidence type="ECO:0000256" key="7">
    <source>
        <dbReference type="ARBA" id="ARBA00022840"/>
    </source>
</evidence>
<evidence type="ECO:0000256" key="11">
    <source>
        <dbReference type="ARBA" id="ARBA00023242"/>
    </source>
</evidence>
<dbReference type="GO" id="GO:0005524">
    <property type="term" value="F:ATP binding"/>
    <property type="evidence" value="ECO:0007669"/>
    <property type="project" value="UniProtKB-KW"/>
</dbReference>
<keyword evidence="7" id="KW-0067">ATP-binding</keyword>
<feature type="compositionally biased region" description="Polar residues" evidence="13">
    <location>
        <begin position="33"/>
        <end position="47"/>
    </location>
</feature>
<evidence type="ECO:0000256" key="6">
    <source>
        <dbReference type="ARBA" id="ARBA00022763"/>
    </source>
</evidence>
<evidence type="ECO:0000256" key="1">
    <source>
        <dbReference type="ARBA" id="ARBA00004123"/>
    </source>
</evidence>
<accession>A0A7N4PAK2</accession>
<dbReference type="GO" id="GO:0000724">
    <property type="term" value="P:double-strand break repair via homologous recombination"/>
    <property type="evidence" value="ECO:0007669"/>
    <property type="project" value="TreeGrafter"/>
</dbReference>
<keyword evidence="5" id="KW-0547">Nucleotide-binding</keyword>
<keyword evidence="4" id="KW-0158">Chromosome</keyword>
<evidence type="ECO:0000256" key="12">
    <source>
        <dbReference type="SAM" id="Coils"/>
    </source>
</evidence>
<evidence type="ECO:0000256" key="10">
    <source>
        <dbReference type="ARBA" id="ARBA00023204"/>
    </source>
</evidence>
<dbReference type="GO" id="GO:0003697">
    <property type="term" value="F:single-stranded DNA binding"/>
    <property type="evidence" value="ECO:0007669"/>
    <property type="project" value="TreeGrafter"/>
</dbReference>
<evidence type="ECO:0000256" key="5">
    <source>
        <dbReference type="ARBA" id="ARBA00022741"/>
    </source>
</evidence>
<dbReference type="PANTHER" id="PTHR19306">
    <property type="entry name" value="STRUCTURAL MAINTENANCE OF CHROMOSOMES 5,6 SMC5, SMC6"/>
    <property type="match status" value="1"/>
</dbReference>
<protein>
    <recommendedName>
        <fullName evidence="14">RecF/RecN/SMC N-terminal domain-containing protein</fullName>
    </recommendedName>
</protein>
<keyword evidence="11" id="KW-0539">Nucleus</keyword>
<sequence>MAKRKEDDFLPTIDMKKARPGPEDYSDDEMEGPSSQDMAEESTSQSESGDFGIIESIQLENFMCHAMLGPVKFGANVNFVVGYSGKSTLLTALIVGLGGKSLGSSLKEFVKDGEESANISITLRNRGENAFKSEIYGESITVHQHISVDGSPSYKLKDQAGNLVSSKKTELTAILDHFKIRVDNPVSILPQEMGRQLLRTRNEGERYKFFLKATELEQMKQEYSEILERKARSQHQIEQGEEQLEELKRQGIEIEEHFQTMVNLGNMLDDMKHEMTWAVVYESERQLDDMISNVNIGDQCTIILSQELEASKLIFNEALKRYTAIHENVQKLSEEATMLEPRCIQAKEDAMRTYRAYSLAKAFYNSSQNEYNRLEKVAEQHQNKIDILKSTLEIAELEKQEKISSLKEKIRSFKDQEDSLVEEIKHLHQAIEKDDKEHSRVREEVSYVQKILNDDLKQLDRLKDCKSEPLKLFGPQVPALAEAIADAQRQGRFTYKPLGPLGAYIRLKDPDYALAIECCLKGLLLTFFCDNHKDAQILQELMKRFYPVGSPRPQIIVSSFECELYDVSDRAPYHPEFPTALTALEIDDAVVANSLIDMTGIESVLLIKNNSVARKLVIPHGPPKNCTKVLTACGDEVYQGRYYSCEESRPTYLGDMEVEISNLEKDVENKRSRLSAFQQHLCSLEKAIRNNRETIDSHYQHLKEIKINVINITSEIRDLEDEEDSRSINLSVLEDEAQELKNEIEEVVEKLRIRKEEMENLRKPKIEAEQRHEELKLKCTQVSELIESLIEEQNHTVLEVETKHQSMMHYDSRLKEHLDSLQVKKEEVAIKERELERETAQARCICPERKEVTKSASVLNREINALRERIQSENYTHRRREDVMKQYQEAKERYLDLDSKVKNLKKLIKTLDKVSTQRYETYQKGKKNLSLQCKVYFDSLISQWSFYGDMRFDHKNETLFISVQPREAAFNVADLSGGRPSFSNFILILTLWSVTKSPFRCLDAIDVYMDWDRRKIAMEMILRIACAQQQHQYILLTPRCSHPPNPLIEIHQMPELDSSEEATPPVKEGNPEEEEA</sequence>
<dbReference type="GO" id="GO:0035861">
    <property type="term" value="C:site of double-strand break"/>
    <property type="evidence" value="ECO:0007669"/>
    <property type="project" value="TreeGrafter"/>
</dbReference>
<evidence type="ECO:0000256" key="4">
    <source>
        <dbReference type="ARBA" id="ARBA00022454"/>
    </source>
</evidence>
<reference evidence="15" key="2">
    <citation type="submission" date="2025-08" db="UniProtKB">
        <authorList>
            <consortium name="Ensembl"/>
        </authorList>
    </citation>
    <scope>IDENTIFICATION</scope>
</reference>
<dbReference type="Pfam" id="PF02463">
    <property type="entry name" value="SMC_N"/>
    <property type="match status" value="1"/>
</dbReference>
<evidence type="ECO:0000256" key="2">
    <source>
        <dbReference type="ARBA" id="ARBA00004286"/>
    </source>
</evidence>